<dbReference type="EMBL" id="BMMK01000024">
    <property type="protein sequence ID" value="GGM69555.1"/>
    <property type="molecule type" value="Genomic_DNA"/>
</dbReference>
<dbReference type="Pfam" id="PF01965">
    <property type="entry name" value="DJ-1_PfpI"/>
    <property type="match status" value="1"/>
</dbReference>
<gene>
    <name evidence="3" type="ORF">GCM10012275_45000</name>
</gene>
<dbReference type="Gene3D" id="3.40.50.880">
    <property type="match status" value="1"/>
</dbReference>
<reference evidence="3" key="2">
    <citation type="submission" date="2020-09" db="EMBL/GenBank/DDBJ databases">
        <authorList>
            <person name="Sun Q."/>
            <person name="Zhou Y."/>
        </authorList>
    </citation>
    <scope>NUCLEOTIDE SEQUENCE</scope>
    <source>
        <strain evidence="3">CGMCC 4.5737</strain>
    </source>
</reference>
<name>A0A8J3CF11_9PSEU</name>
<evidence type="ECO:0000256" key="1">
    <source>
        <dbReference type="ARBA" id="ARBA00008542"/>
    </source>
</evidence>
<dbReference type="PANTHER" id="PTHR42733:SF12">
    <property type="entry name" value="PROTEINASE"/>
    <property type="match status" value="1"/>
</dbReference>
<dbReference type="InterPro" id="IPR006286">
    <property type="entry name" value="C56_PfpI-like"/>
</dbReference>
<proteinExistence type="inferred from homology"/>
<feature type="domain" description="DJ-1/PfpI" evidence="2">
    <location>
        <begin position="8"/>
        <end position="178"/>
    </location>
</feature>
<keyword evidence="3" id="KW-0315">Glutamine amidotransferase</keyword>
<dbReference type="RefSeq" id="WP_189060395.1">
    <property type="nucleotide sequence ID" value="NZ_BMMK01000024.1"/>
</dbReference>
<dbReference type="AlphaFoldDB" id="A0A8J3CF11"/>
<sequence>MAAQRNLIAFLVDQVGIEQVELTDPWQAVQDAGATPRLLATVPDKVRAFHHLNPGDEFEVDVRVSDADPVEYGGLVVPGGVANADKLRMNAHAVRFVRSFVDAGKPVAVICHGAWVLVEADVVRGKTLTSYPSLATDIRNAGGEWVDREVVVGTENGWTLVTSRTPKDLKAFDREALRAFGLGD</sequence>
<organism evidence="3 4">
    <name type="scientific">Longimycelium tulufanense</name>
    <dbReference type="NCBI Taxonomy" id="907463"/>
    <lineage>
        <taxon>Bacteria</taxon>
        <taxon>Bacillati</taxon>
        <taxon>Actinomycetota</taxon>
        <taxon>Actinomycetes</taxon>
        <taxon>Pseudonocardiales</taxon>
        <taxon>Pseudonocardiaceae</taxon>
        <taxon>Longimycelium</taxon>
    </lineage>
</organism>
<dbReference type="Proteomes" id="UP000637578">
    <property type="component" value="Unassembled WGS sequence"/>
</dbReference>
<protein>
    <submittedName>
        <fullName evidence="3">Glutamine amidotransferase</fullName>
    </submittedName>
</protein>
<comment type="similarity">
    <text evidence="1">Belongs to the peptidase C56 family.</text>
</comment>
<evidence type="ECO:0000313" key="3">
    <source>
        <dbReference type="EMBL" id="GGM69555.1"/>
    </source>
</evidence>
<dbReference type="CDD" id="cd03134">
    <property type="entry name" value="GATase1_PfpI_like"/>
    <property type="match status" value="1"/>
</dbReference>
<evidence type="ECO:0000259" key="2">
    <source>
        <dbReference type="Pfam" id="PF01965"/>
    </source>
</evidence>
<dbReference type="PANTHER" id="PTHR42733">
    <property type="entry name" value="DJ-1 PROTEIN"/>
    <property type="match status" value="1"/>
</dbReference>
<dbReference type="PROSITE" id="PS51276">
    <property type="entry name" value="PEPTIDASE_C56_PFPI"/>
    <property type="match status" value="1"/>
</dbReference>
<evidence type="ECO:0000313" key="4">
    <source>
        <dbReference type="Proteomes" id="UP000637578"/>
    </source>
</evidence>
<keyword evidence="4" id="KW-1185">Reference proteome</keyword>
<dbReference type="SUPFAM" id="SSF52317">
    <property type="entry name" value="Class I glutamine amidotransferase-like"/>
    <property type="match status" value="1"/>
</dbReference>
<dbReference type="InterPro" id="IPR002818">
    <property type="entry name" value="DJ-1/PfpI"/>
</dbReference>
<dbReference type="NCBIfam" id="TIGR01382">
    <property type="entry name" value="PfpI"/>
    <property type="match status" value="1"/>
</dbReference>
<comment type="caution">
    <text evidence="3">The sequence shown here is derived from an EMBL/GenBank/DDBJ whole genome shotgun (WGS) entry which is preliminary data.</text>
</comment>
<reference evidence="3" key="1">
    <citation type="journal article" date="2014" name="Int. J. Syst. Evol. Microbiol.">
        <title>Complete genome sequence of Corynebacterium casei LMG S-19264T (=DSM 44701T), isolated from a smear-ripened cheese.</title>
        <authorList>
            <consortium name="US DOE Joint Genome Institute (JGI-PGF)"/>
            <person name="Walter F."/>
            <person name="Albersmeier A."/>
            <person name="Kalinowski J."/>
            <person name="Ruckert C."/>
        </authorList>
    </citation>
    <scope>NUCLEOTIDE SEQUENCE</scope>
    <source>
        <strain evidence="3">CGMCC 4.5737</strain>
    </source>
</reference>
<accession>A0A8J3CF11</accession>
<dbReference type="InterPro" id="IPR029062">
    <property type="entry name" value="Class_I_gatase-like"/>
</dbReference>